<feature type="domain" description="HAMP" evidence="14">
    <location>
        <begin position="172"/>
        <end position="224"/>
    </location>
</feature>
<reference evidence="15 16" key="1">
    <citation type="submission" date="2020-02" db="EMBL/GenBank/DDBJ databases">
        <title>Genome sequences of Thiorhodococcus mannitoliphagus and Thiorhodococcus minor, purple sulfur photosynthetic bacteria in the gammaproteobacterial family, Chromatiaceae.</title>
        <authorList>
            <person name="Aviles F.A."/>
            <person name="Meyer T.E."/>
            <person name="Kyndt J.A."/>
        </authorList>
    </citation>
    <scope>NUCLEOTIDE SEQUENCE [LARGE SCALE GENOMIC DNA]</scope>
    <source>
        <strain evidence="15 16">DSM 11518</strain>
    </source>
</reference>
<evidence type="ECO:0000256" key="4">
    <source>
        <dbReference type="ARBA" id="ARBA00022553"/>
    </source>
</evidence>
<sequence length="448" mass="48901">MRSIRHRLLLSLFVVWATIWIAVAAVSLDRSEHEVGELMDAQLAQTAHVLLQLTREGSLPDAASQPQALTPIGHPYESMISFQLWRQGKLISTFGAAPPEPLAHAPGFSDHRIADTHWRVFGLPTGRTDEIVFVGQSYAIRHELIQYLTVHALRPILWSMPLAVLLIWLAVTDGLRPLGRLTSQVSHRSAEQLDPIDPSRSPIEIRPLTLALNGLMKRLDRALAAERHFAADASHELRTPFTIIRAHAQIARRSKRAQERDQALDLLTQGIDRASHLISQLLVLSRLHHSVGDGGAESCSLAAVAGEAIEDKSVMADTRGVTLAAKCPPDDPVLVELPPAPLAVLVANLLDNAIKFTPPGGQVRVSIKARREHAFLSVEDSGPGISAKDRARVFDRFYRAAGQTAPGAGLGLSIVRRICDIYGLDIELLGAETGATGLLVEVRFRRLA</sequence>
<dbReference type="InterPro" id="IPR050428">
    <property type="entry name" value="TCS_sensor_his_kinase"/>
</dbReference>
<keyword evidence="9" id="KW-0067">ATP-binding</keyword>
<comment type="catalytic activity">
    <reaction evidence="1">
        <text>ATP + protein L-histidine = ADP + protein N-phospho-L-histidine.</text>
        <dbReference type="EC" id="2.7.13.3"/>
    </reaction>
</comment>
<dbReference type="GO" id="GO:0005886">
    <property type="term" value="C:plasma membrane"/>
    <property type="evidence" value="ECO:0007669"/>
    <property type="project" value="TreeGrafter"/>
</dbReference>
<dbReference type="InterPro" id="IPR036097">
    <property type="entry name" value="HisK_dim/P_sf"/>
</dbReference>
<keyword evidence="5" id="KW-0808">Transferase</keyword>
<evidence type="ECO:0000256" key="11">
    <source>
        <dbReference type="ARBA" id="ARBA00023012"/>
    </source>
</evidence>
<keyword evidence="4" id="KW-0597">Phosphoprotein</keyword>
<evidence type="ECO:0000313" key="16">
    <source>
        <dbReference type="Proteomes" id="UP000483379"/>
    </source>
</evidence>
<dbReference type="InterPro" id="IPR004358">
    <property type="entry name" value="Sig_transdc_His_kin-like_C"/>
</dbReference>
<dbReference type="EMBL" id="JAAIJQ010000023">
    <property type="protein sequence ID" value="NEV62185.1"/>
    <property type="molecule type" value="Genomic_DNA"/>
</dbReference>
<dbReference type="CDD" id="cd00082">
    <property type="entry name" value="HisKA"/>
    <property type="match status" value="1"/>
</dbReference>
<evidence type="ECO:0000256" key="7">
    <source>
        <dbReference type="ARBA" id="ARBA00022741"/>
    </source>
</evidence>
<keyword evidence="6" id="KW-0812">Transmembrane</keyword>
<evidence type="ECO:0000256" key="3">
    <source>
        <dbReference type="ARBA" id="ARBA00012438"/>
    </source>
</evidence>
<dbReference type="Gene3D" id="1.10.287.130">
    <property type="match status" value="1"/>
</dbReference>
<evidence type="ECO:0000256" key="10">
    <source>
        <dbReference type="ARBA" id="ARBA00022989"/>
    </source>
</evidence>
<evidence type="ECO:0000259" key="14">
    <source>
        <dbReference type="PROSITE" id="PS50885"/>
    </source>
</evidence>
<dbReference type="InterPro" id="IPR003660">
    <property type="entry name" value="HAMP_dom"/>
</dbReference>
<evidence type="ECO:0000256" key="8">
    <source>
        <dbReference type="ARBA" id="ARBA00022777"/>
    </source>
</evidence>
<evidence type="ECO:0000256" key="6">
    <source>
        <dbReference type="ARBA" id="ARBA00022692"/>
    </source>
</evidence>
<protein>
    <recommendedName>
        <fullName evidence="3">histidine kinase</fullName>
        <ecNumber evidence="3">2.7.13.3</ecNumber>
    </recommendedName>
</protein>
<dbReference type="InterPro" id="IPR003594">
    <property type="entry name" value="HATPase_dom"/>
</dbReference>
<feature type="domain" description="Histidine kinase" evidence="13">
    <location>
        <begin position="232"/>
        <end position="446"/>
    </location>
</feature>
<keyword evidence="11" id="KW-0902">Two-component regulatory system</keyword>
<keyword evidence="7" id="KW-0547">Nucleotide-binding</keyword>
<evidence type="ECO:0000313" key="15">
    <source>
        <dbReference type="EMBL" id="NEV62185.1"/>
    </source>
</evidence>
<dbReference type="GO" id="GO:0000155">
    <property type="term" value="F:phosphorelay sensor kinase activity"/>
    <property type="evidence" value="ECO:0007669"/>
    <property type="project" value="InterPro"/>
</dbReference>
<dbReference type="PRINTS" id="PR00344">
    <property type="entry name" value="BCTRLSENSOR"/>
</dbReference>
<dbReference type="PANTHER" id="PTHR45436:SF14">
    <property type="entry name" value="SENSOR PROTEIN QSEC"/>
    <property type="match status" value="1"/>
</dbReference>
<dbReference type="InterPro" id="IPR013727">
    <property type="entry name" value="2CSK_N"/>
</dbReference>
<keyword evidence="10" id="KW-1133">Transmembrane helix</keyword>
<dbReference type="SUPFAM" id="SSF55874">
    <property type="entry name" value="ATPase domain of HSP90 chaperone/DNA topoisomerase II/histidine kinase"/>
    <property type="match status" value="1"/>
</dbReference>
<dbReference type="SUPFAM" id="SSF47384">
    <property type="entry name" value="Homodimeric domain of signal transducing histidine kinase"/>
    <property type="match status" value="1"/>
</dbReference>
<gene>
    <name evidence="15" type="ORF">G3446_09830</name>
</gene>
<evidence type="ECO:0000259" key="13">
    <source>
        <dbReference type="PROSITE" id="PS50109"/>
    </source>
</evidence>
<evidence type="ECO:0000256" key="5">
    <source>
        <dbReference type="ARBA" id="ARBA00022679"/>
    </source>
</evidence>
<dbReference type="AlphaFoldDB" id="A0A6M0K1I6"/>
<dbReference type="Pfam" id="PF02518">
    <property type="entry name" value="HATPase_c"/>
    <property type="match status" value="1"/>
</dbReference>
<dbReference type="Gene3D" id="3.30.565.10">
    <property type="entry name" value="Histidine kinase-like ATPase, C-terminal domain"/>
    <property type="match status" value="1"/>
</dbReference>
<keyword evidence="16" id="KW-1185">Reference proteome</keyword>
<dbReference type="InterPro" id="IPR036890">
    <property type="entry name" value="HATPase_C_sf"/>
</dbReference>
<comment type="caution">
    <text evidence="15">The sequence shown here is derived from an EMBL/GenBank/DDBJ whole genome shotgun (WGS) entry which is preliminary data.</text>
</comment>
<evidence type="ECO:0000256" key="2">
    <source>
        <dbReference type="ARBA" id="ARBA00004141"/>
    </source>
</evidence>
<dbReference type="GO" id="GO:0005524">
    <property type="term" value="F:ATP binding"/>
    <property type="evidence" value="ECO:0007669"/>
    <property type="project" value="UniProtKB-KW"/>
</dbReference>
<name>A0A6M0K1I6_9GAMM</name>
<organism evidence="15 16">
    <name type="scientific">Thiorhodococcus minor</name>
    <dbReference type="NCBI Taxonomy" id="57489"/>
    <lineage>
        <taxon>Bacteria</taxon>
        <taxon>Pseudomonadati</taxon>
        <taxon>Pseudomonadota</taxon>
        <taxon>Gammaproteobacteria</taxon>
        <taxon>Chromatiales</taxon>
        <taxon>Chromatiaceae</taxon>
        <taxon>Thiorhodococcus</taxon>
    </lineage>
</organism>
<evidence type="ECO:0000256" key="1">
    <source>
        <dbReference type="ARBA" id="ARBA00000085"/>
    </source>
</evidence>
<dbReference type="Pfam" id="PF08521">
    <property type="entry name" value="2CSK_N"/>
    <property type="match status" value="1"/>
</dbReference>
<dbReference type="SMART" id="SM00388">
    <property type="entry name" value="HisKA"/>
    <property type="match status" value="1"/>
</dbReference>
<evidence type="ECO:0000256" key="12">
    <source>
        <dbReference type="ARBA" id="ARBA00023136"/>
    </source>
</evidence>
<dbReference type="CDD" id="cd00075">
    <property type="entry name" value="HATPase"/>
    <property type="match status" value="1"/>
</dbReference>
<dbReference type="SMART" id="SM00387">
    <property type="entry name" value="HATPase_c"/>
    <property type="match status" value="1"/>
</dbReference>
<comment type="subcellular location">
    <subcellularLocation>
        <location evidence="2">Membrane</location>
        <topology evidence="2">Multi-pass membrane protein</topology>
    </subcellularLocation>
</comment>
<keyword evidence="12" id="KW-0472">Membrane</keyword>
<dbReference type="Pfam" id="PF00512">
    <property type="entry name" value="HisKA"/>
    <property type="match status" value="1"/>
</dbReference>
<dbReference type="InterPro" id="IPR005467">
    <property type="entry name" value="His_kinase_dom"/>
</dbReference>
<proteinExistence type="predicted"/>
<evidence type="ECO:0000256" key="9">
    <source>
        <dbReference type="ARBA" id="ARBA00022840"/>
    </source>
</evidence>
<keyword evidence="8 15" id="KW-0418">Kinase</keyword>
<dbReference type="RefSeq" id="WP_164452657.1">
    <property type="nucleotide sequence ID" value="NZ_JAAIJQ010000023.1"/>
</dbReference>
<accession>A0A6M0K1I6</accession>
<dbReference type="PANTHER" id="PTHR45436">
    <property type="entry name" value="SENSOR HISTIDINE KINASE YKOH"/>
    <property type="match status" value="1"/>
</dbReference>
<dbReference type="Proteomes" id="UP000483379">
    <property type="component" value="Unassembled WGS sequence"/>
</dbReference>
<dbReference type="PROSITE" id="PS50109">
    <property type="entry name" value="HIS_KIN"/>
    <property type="match status" value="1"/>
</dbReference>
<dbReference type="EC" id="2.7.13.3" evidence="3"/>
<dbReference type="PROSITE" id="PS50885">
    <property type="entry name" value="HAMP"/>
    <property type="match status" value="1"/>
</dbReference>
<dbReference type="InterPro" id="IPR003661">
    <property type="entry name" value="HisK_dim/P_dom"/>
</dbReference>